<dbReference type="Proteomes" id="UP000240978">
    <property type="component" value="Unassembled WGS sequence"/>
</dbReference>
<evidence type="ECO:0000313" key="1">
    <source>
        <dbReference type="EMBL" id="PSL27018.1"/>
    </source>
</evidence>
<gene>
    <name evidence="1" type="ORF">CLV42_110172</name>
</gene>
<comment type="caution">
    <text evidence="1">The sequence shown here is derived from an EMBL/GenBank/DDBJ whole genome shotgun (WGS) entry which is preliminary data.</text>
</comment>
<name>A0A2P8FZ76_9BACT</name>
<dbReference type="AlphaFoldDB" id="A0A2P8FZ76"/>
<evidence type="ECO:0000313" key="2">
    <source>
        <dbReference type="Proteomes" id="UP000240978"/>
    </source>
</evidence>
<organism evidence="1 2">
    <name type="scientific">Chitinophaga ginsengisoli</name>
    <dbReference type="NCBI Taxonomy" id="363837"/>
    <lineage>
        <taxon>Bacteria</taxon>
        <taxon>Pseudomonadati</taxon>
        <taxon>Bacteroidota</taxon>
        <taxon>Chitinophagia</taxon>
        <taxon>Chitinophagales</taxon>
        <taxon>Chitinophagaceae</taxon>
        <taxon>Chitinophaga</taxon>
    </lineage>
</organism>
<accession>A0A2P8FZ76</accession>
<reference evidence="1 2" key="1">
    <citation type="submission" date="2018-03" db="EMBL/GenBank/DDBJ databases">
        <title>Genomic Encyclopedia of Archaeal and Bacterial Type Strains, Phase II (KMG-II): from individual species to whole genera.</title>
        <authorList>
            <person name="Goeker M."/>
        </authorList>
    </citation>
    <scope>NUCLEOTIDE SEQUENCE [LARGE SCALE GENOMIC DNA]</scope>
    <source>
        <strain evidence="1 2">DSM 18107</strain>
    </source>
</reference>
<dbReference type="EMBL" id="PYGK01000010">
    <property type="protein sequence ID" value="PSL27018.1"/>
    <property type="molecule type" value="Genomic_DNA"/>
</dbReference>
<proteinExistence type="predicted"/>
<keyword evidence="2" id="KW-1185">Reference proteome</keyword>
<protein>
    <submittedName>
        <fullName evidence="1">Uncharacterized protein</fullName>
    </submittedName>
</protein>
<sequence length="51" mass="6362">MKRWFIFSDFLRFAKLYEDSVSINHWSTRNSSMKKEQQCDDALVIRRNHYY</sequence>